<dbReference type="EMBL" id="KN847524">
    <property type="protein sequence ID" value="KIV90611.1"/>
    <property type="molecule type" value="Genomic_DNA"/>
</dbReference>
<organism evidence="1 2">
    <name type="scientific">Exophiala mesophila</name>
    <name type="common">Black yeast-like fungus</name>
    <dbReference type="NCBI Taxonomy" id="212818"/>
    <lineage>
        <taxon>Eukaryota</taxon>
        <taxon>Fungi</taxon>
        <taxon>Dikarya</taxon>
        <taxon>Ascomycota</taxon>
        <taxon>Pezizomycotina</taxon>
        <taxon>Eurotiomycetes</taxon>
        <taxon>Chaetothyriomycetidae</taxon>
        <taxon>Chaetothyriales</taxon>
        <taxon>Herpotrichiellaceae</taxon>
        <taxon>Exophiala</taxon>
    </lineage>
</organism>
<dbReference type="Gene3D" id="1.25.40.20">
    <property type="entry name" value="Ankyrin repeat-containing domain"/>
    <property type="match status" value="1"/>
</dbReference>
<evidence type="ECO:0000313" key="2">
    <source>
        <dbReference type="Proteomes" id="UP000054302"/>
    </source>
</evidence>
<accession>A0A0D1XRA0</accession>
<evidence type="ECO:0000313" key="1">
    <source>
        <dbReference type="EMBL" id="KIV90611.1"/>
    </source>
</evidence>
<reference evidence="1 2" key="1">
    <citation type="submission" date="2015-01" db="EMBL/GenBank/DDBJ databases">
        <title>The Genome Sequence of Exophiala mesophila CBS40295.</title>
        <authorList>
            <consortium name="The Broad Institute Genomics Platform"/>
            <person name="Cuomo C."/>
            <person name="de Hoog S."/>
            <person name="Gorbushina A."/>
            <person name="Stielow B."/>
            <person name="Teixiera M."/>
            <person name="Abouelleil A."/>
            <person name="Chapman S.B."/>
            <person name="Priest M."/>
            <person name="Young S.K."/>
            <person name="Wortman J."/>
            <person name="Nusbaum C."/>
            <person name="Birren B."/>
        </authorList>
    </citation>
    <scope>NUCLEOTIDE SEQUENCE [LARGE SCALE GENOMIC DNA]</scope>
    <source>
        <strain evidence="1 2">CBS 40295</strain>
    </source>
</reference>
<protein>
    <recommendedName>
        <fullName evidence="3">RING-type domain-containing protein</fullName>
    </recommendedName>
</protein>
<dbReference type="OrthoDB" id="46529at2759"/>
<dbReference type="GeneID" id="27325741"/>
<dbReference type="OMA" id="CHFHWDC"/>
<sequence>MPEDLCSACQEPLLIEVEPDSDAEESKSAAKINSVPDDVLLNCGCHYHWECFLDAYNITQCPSCEKNISSLDSTGQQQVLVVLRNEGGVQTDYDILPAATEEAYLRAYPEERRGHAYLEFCREGDIDAIVHLVQDGREDEEHEQEGDGSQAEIDILSYRGTFEAVDGTGLHVAIRHNQQEVAWLLLALASELEWSNFPPAVLEAMKNLDLQKEDRRSQPDIRTLEDNDGRTPMALAKEVGGIWTQWLAQGWLAPSAP</sequence>
<name>A0A0D1XRA0_EXOME</name>
<dbReference type="RefSeq" id="XP_016222185.1">
    <property type="nucleotide sequence ID" value="XM_016372853.1"/>
</dbReference>
<dbReference type="InterPro" id="IPR036770">
    <property type="entry name" value="Ankyrin_rpt-contain_sf"/>
</dbReference>
<dbReference type="HOGENOM" id="CLU_062278_0_0_1"/>
<dbReference type="Proteomes" id="UP000054302">
    <property type="component" value="Unassembled WGS sequence"/>
</dbReference>
<dbReference type="STRING" id="212818.A0A0D1XRA0"/>
<dbReference type="VEuPathDB" id="FungiDB:PV10_07896"/>
<evidence type="ECO:0008006" key="3">
    <source>
        <dbReference type="Google" id="ProtNLM"/>
    </source>
</evidence>
<dbReference type="AlphaFoldDB" id="A0A0D1XRA0"/>
<keyword evidence="2" id="KW-1185">Reference proteome</keyword>
<gene>
    <name evidence="1" type="ORF">PV10_07896</name>
</gene>
<proteinExistence type="predicted"/>